<dbReference type="PANTHER" id="PTHR43900">
    <property type="entry name" value="GLUTATHIONE S-TRANSFERASE RHO"/>
    <property type="match status" value="1"/>
</dbReference>
<comment type="caution">
    <text evidence="10">The sequence shown here is derived from an EMBL/GenBank/DDBJ whole genome shotgun (WGS) entry which is preliminary data.</text>
</comment>
<dbReference type="Gene3D" id="1.20.1050.10">
    <property type="match status" value="4"/>
</dbReference>
<dbReference type="InterPro" id="IPR040079">
    <property type="entry name" value="Glutathione_S-Trfase"/>
</dbReference>
<proteinExistence type="inferred from homology"/>
<keyword evidence="6" id="KW-0808">Transferase</keyword>
<feature type="domain" description="GST N-terminal" evidence="8">
    <location>
        <begin position="713"/>
        <end position="794"/>
    </location>
</feature>
<dbReference type="EC" id="2.5.1.18" evidence="3"/>
<dbReference type="Pfam" id="PF00043">
    <property type="entry name" value="GST_C"/>
    <property type="match status" value="3"/>
</dbReference>
<dbReference type="PANTHER" id="PTHR43900:SF47">
    <property type="entry name" value="GLUTATHIONE S-TRANSFERASE F6-RELATED"/>
    <property type="match status" value="1"/>
</dbReference>
<feature type="domain" description="GST C-terminal" evidence="9">
    <location>
        <begin position="120"/>
        <end position="250"/>
    </location>
</feature>
<protein>
    <recommendedName>
        <fullName evidence="3">glutathione transferase</fullName>
        <ecNumber evidence="3">2.5.1.18</ecNumber>
    </recommendedName>
</protein>
<dbReference type="PROSITE" id="PS50404">
    <property type="entry name" value="GST_NTER"/>
    <property type="match status" value="4"/>
</dbReference>
<dbReference type="CDD" id="cd03053">
    <property type="entry name" value="GST_N_Phi"/>
    <property type="match status" value="2"/>
</dbReference>
<comment type="similarity">
    <text evidence="2">Belongs to the GST superfamily. Phi family.</text>
</comment>
<gene>
    <name evidence="10" type="ORF">HID58_063872</name>
</gene>
<feature type="domain" description="GST C-terminal" evidence="9">
    <location>
        <begin position="801"/>
        <end position="921"/>
    </location>
</feature>
<dbReference type="SUPFAM" id="SSF47616">
    <property type="entry name" value="GST C-terminal domain-like"/>
    <property type="match status" value="4"/>
</dbReference>
<evidence type="ECO:0000313" key="10">
    <source>
        <dbReference type="EMBL" id="KAH0876478.1"/>
    </source>
</evidence>
<comment type="catalytic activity">
    <reaction evidence="7">
        <text>RX + glutathione = an S-substituted glutathione + a halide anion + H(+)</text>
        <dbReference type="Rhea" id="RHEA:16437"/>
        <dbReference type="ChEBI" id="CHEBI:15378"/>
        <dbReference type="ChEBI" id="CHEBI:16042"/>
        <dbReference type="ChEBI" id="CHEBI:17792"/>
        <dbReference type="ChEBI" id="CHEBI:57925"/>
        <dbReference type="ChEBI" id="CHEBI:90779"/>
        <dbReference type="EC" id="2.5.1.18"/>
    </reaction>
</comment>
<dbReference type="InterPro" id="IPR004046">
    <property type="entry name" value="GST_C"/>
</dbReference>
<evidence type="ECO:0000259" key="8">
    <source>
        <dbReference type="PROSITE" id="PS50404"/>
    </source>
</evidence>
<keyword evidence="4" id="KW-0963">Cytoplasm</keyword>
<dbReference type="Pfam" id="PF13409">
    <property type="entry name" value="GST_N_2"/>
    <property type="match status" value="1"/>
</dbReference>
<feature type="domain" description="GST C-terminal" evidence="9">
    <location>
        <begin position="594"/>
        <end position="725"/>
    </location>
</feature>
<keyword evidence="5" id="KW-0216">Detoxification</keyword>
<evidence type="ECO:0000256" key="5">
    <source>
        <dbReference type="ARBA" id="ARBA00022575"/>
    </source>
</evidence>
<accession>A0ABQ7Z8N1</accession>
<sequence>MSNTSHPFMDCLKMVFNLFPNWKRATEVKKLGYKLHGNPFSTNTRRVLAVLLEKGLSYEPITVDLKTGEHKKDSFLGLNPFGQVPVLEDGNLTLCESRAITQYIAYVHSSRGTQLLNLQSHETMAILTMWMEIEAHQFDPLASKLTWELVIKPLYGLETDHMVVKENEAGLEKVLDVYEKRLGDSRFLACNTFTLVDLHHLPNIQFLLGTPTKRLFENRPKVRNWVHEITSREAWKMACDPEKSWFAYALAHKDGYKIYGYPSSPNTRRALAVLHEKGLSFDRITVNLTTGDQQKPSFLPINASFTDRSLDYLCSKICLGLNSWSSIPFLLIHISPFGQVPVFLDGHLKYLFSSESRAISLYIETVHRSRGTKLLNHKNYKKNGNRNNVDGLKADYKVVNETERKLGKVLDVYEERLKNSRFLAKYLMNTTTKRLFETRPNVHRWVAKITARPAWKKACDAKAWYDKKKNYWCYELIRSLLLLVTLSLMMMMSISNEPFALAHKEEYKIYGFPYSASTWRVLAVLHEKGLSYYPITVNLRTGEQKKPSFLSINPFGQVPVLLDGHLKLTESRAISLYIENTHRSRGSKLLNHKNYKKMGIETMWMYIESFEFDPPATTLTFEQAIKPMTGLKTDYKVVNETEPQLEKVLDIYEERLKISRFLAGNRFTLADLFHLPNIEYLMNTTTKRLFENRPNVHRLWLDRLGGKLVTPTPGIKVFGHPASTATRRVLIALHEKKLDFELVHIDLKDGEHKKEPFLSRNPFGKIPAFEDGDFKLFESRAITQYIAHEYADKGNQLLSPGSKNMAILAMGMEIEAHEFDSVASKLGWEQIFKNFFGLTTDQAVVKEEEVKLGKVLDNYEARLGESKYLACDHFTLVDLHHIPVIQYLLGTPTKKLFDERPHVSAWVADITSRPSSQKILL</sequence>
<dbReference type="EMBL" id="JAGKQM010000015">
    <property type="protein sequence ID" value="KAH0876478.1"/>
    <property type="molecule type" value="Genomic_DNA"/>
</dbReference>
<evidence type="ECO:0000256" key="6">
    <source>
        <dbReference type="ARBA" id="ARBA00022679"/>
    </source>
</evidence>
<dbReference type="Pfam" id="PF02798">
    <property type="entry name" value="GST_N"/>
    <property type="match status" value="3"/>
</dbReference>
<comment type="subcellular location">
    <subcellularLocation>
        <location evidence="1">Cytoplasm</location>
        <location evidence="1">Cytosol</location>
    </subcellularLocation>
</comment>
<dbReference type="SUPFAM" id="SSF52833">
    <property type="entry name" value="Thioredoxin-like"/>
    <property type="match status" value="4"/>
</dbReference>
<organism evidence="10 11">
    <name type="scientific">Brassica napus</name>
    <name type="common">Rape</name>
    <dbReference type="NCBI Taxonomy" id="3708"/>
    <lineage>
        <taxon>Eukaryota</taxon>
        <taxon>Viridiplantae</taxon>
        <taxon>Streptophyta</taxon>
        <taxon>Embryophyta</taxon>
        <taxon>Tracheophyta</taxon>
        <taxon>Spermatophyta</taxon>
        <taxon>Magnoliopsida</taxon>
        <taxon>eudicotyledons</taxon>
        <taxon>Gunneridae</taxon>
        <taxon>Pentapetalae</taxon>
        <taxon>rosids</taxon>
        <taxon>malvids</taxon>
        <taxon>Brassicales</taxon>
        <taxon>Brassicaceae</taxon>
        <taxon>Brassiceae</taxon>
        <taxon>Brassica</taxon>
    </lineage>
</organism>
<evidence type="ECO:0000313" key="11">
    <source>
        <dbReference type="Proteomes" id="UP000824890"/>
    </source>
</evidence>
<dbReference type="SFLD" id="SFLDG01154">
    <property type="entry name" value="Main.5:_Phi-like"/>
    <property type="match status" value="2"/>
</dbReference>
<dbReference type="SFLD" id="SFLDS00019">
    <property type="entry name" value="Glutathione_Transferase_(cytos"/>
    <property type="match status" value="3"/>
</dbReference>
<dbReference type="CDD" id="cd03187">
    <property type="entry name" value="GST_C_Phi"/>
    <property type="match status" value="3"/>
</dbReference>
<evidence type="ECO:0000256" key="3">
    <source>
        <dbReference type="ARBA" id="ARBA00012452"/>
    </source>
</evidence>
<dbReference type="InterPro" id="IPR034347">
    <property type="entry name" value="GST_Phi_C"/>
</dbReference>
<feature type="domain" description="GST N-terminal" evidence="8">
    <location>
        <begin position="505"/>
        <end position="586"/>
    </location>
</feature>
<feature type="domain" description="GST N-terminal" evidence="8">
    <location>
        <begin position="254"/>
        <end position="371"/>
    </location>
</feature>
<dbReference type="InterPro" id="IPR036282">
    <property type="entry name" value="Glutathione-S-Trfase_C_sf"/>
</dbReference>
<reference evidence="10 11" key="1">
    <citation type="submission" date="2021-05" db="EMBL/GenBank/DDBJ databases">
        <title>Genome Assembly of Synthetic Allotetraploid Brassica napus Reveals Homoeologous Exchanges between Subgenomes.</title>
        <authorList>
            <person name="Davis J.T."/>
        </authorList>
    </citation>
    <scope>NUCLEOTIDE SEQUENCE [LARGE SCALE GENOMIC DNA]</scope>
    <source>
        <strain evidence="11">cv. Da-Ae</strain>
        <tissue evidence="10">Seedling</tissue>
    </source>
</reference>
<evidence type="ECO:0000256" key="1">
    <source>
        <dbReference type="ARBA" id="ARBA00004514"/>
    </source>
</evidence>
<evidence type="ECO:0000259" key="9">
    <source>
        <dbReference type="PROSITE" id="PS50405"/>
    </source>
</evidence>
<evidence type="ECO:0000256" key="4">
    <source>
        <dbReference type="ARBA" id="ARBA00022490"/>
    </source>
</evidence>
<evidence type="ECO:0000256" key="2">
    <source>
        <dbReference type="ARBA" id="ARBA00010128"/>
    </source>
</evidence>
<dbReference type="InterPro" id="IPR036249">
    <property type="entry name" value="Thioredoxin-like_sf"/>
</dbReference>
<name>A0ABQ7Z8N1_BRANA</name>
<dbReference type="Gene3D" id="3.40.30.10">
    <property type="entry name" value="Glutaredoxin"/>
    <property type="match status" value="4"/>
</dbReference>
<evidence type="ECO:0000256" key="7">
    <source>
        <dbReference type="ARBA" id="ARBA00047960"/>
    </source>
</evidence>
<dbReference type="InterPro" id="IPR004045">
    <property type="entry name" value="Glutathione_S-Trfase_N"/>
</dbReference>
<dbReference type="PROSITE" id="PS50405">
    <property type="entry name" value="GST_CTER"/>
    <property type="match status" value="3"/>
</dbReference>
<keyword evidence="11" id="KW-1185">Reference proteome</keyword>
<dbReference type="Proteomes" id="UP000824890">
    <property type="component" value="Unassembled WGS sequence"/>
</dbReference>
<dbReference type="InterPro" id="IPR010987">
    <property type="entry name" value="Glutathione-S-Trfase_C-like"/>
</dbReference>
<dbReference type="SFLD" id="SFLDG00358">
    <property type="entry name" value="Main_(cytGST)"/>
    <property type="match status" value="3"/>
</dbReference>
<feature type="domain" description="GST N-terminal" evidence="8">
    <location>
        <begin position="31"/>
        <end position="112"/>
    </location>
</feature>